<reference evidence="2 3" key="1">
    <citation type="submission" date="2021-08" db="EMBL/GenBank/DDBJ databases">
        <title>Comparative Genomics Analysis of the Genus Qipengyuania Reveals Extensive Genetic Diversity and Metabolic Versatility, Including the Description of Fifteen Novel Species.</title>
        <authorList>
            <person name="Liu Y."/>
        </authorList>
    </citation>
    <scope>NUCLEOTIDE SEQUENCE [LARGE SCALE GENOMIC DNA]</scope>
    <source>
        <strain evidence="2 3">6D47A</strain>
    </source>
</reference>
<dbReference type="EMBL" id="JAIGNO010000003">
    <property type="protein sequence ID" value="MBX7482216.1"/>
    <property type="molecule type" value="Genomic_DNA"/>
</dbReference>
<organism evidence="2 3">
    <name type="scientific">Qipengyuania qiaonensis</name>
    <dbReference type="NCBI Taxonomy" id="2867240"/>
    <lineage>
        <taxon>Bacteria</taxon>
        <taxon>Pseudomonadati</taxon>
        <taxon>Pseudomonadota</taxon>
        <taxon>Alphaproteobacteria</taxon>
        <taxon>Sphingomonadales</taxon>
        <taxon>Erythrobacteraceae</taxon>
        <taxon>Qipengyuania</taxon>
    </lineage>
</organism>
<keyword evidence="1" id="KW-1133">Transmembrane helix</keyword>
<proteinExistence type="predicted"/>
<protein>
    <recommendedName>
        <fullName evidence="4">DUF3784 domain-containing protein</fullName>
    </recommendedName>
</protein>
<keyword evidence="1" id="KW-0812">Transmembrane</keyword>
<dbReference type="RefSeq" id="WP_221557127.1">
    <property type="nucleotide sequence ID" value="NZ_JAIGNO010000003.1"/>
</dbReference>
<accession>A0ABS7J4G2</accession>
<evidence type="ECO:0000313" key="3">
    <source>
        <dbReference type="Proteomes" id="UP000755104"/>
    </source>
</evidence>
<evidence type="ECO:0008006" key="4">
    <source>
        <dbReference type="Google" id="ProtNLM"/>
    </source>
</evidence>
<dbReference type="Proteomes" id="UP000755104">
    <property type="component" value="Unassembled WGS sequence"/>
</dbReference>
<name>A0ABS7J4G2_9SPHN</name>
<evidence type="ECO:0000256" key="1">
    <source>
        <dbReference type="SAM" id="Phobius"/>
    </source>
</evidence>
<keyword evidence="1" id="KW-0472">Membrane</keyword>
<evidence type="ECO:0000313" key="2">
    <source>
        <dbReference type="EMBL" id="MBX7482216.1"/>
    </source>
</evidence>
<gene>
    <name evidence="2" type="ORF">K3174_06710</name>
</gene>
<comment type="caution">
    <text evidence="2">The sequence shown here is derived from an EMBL/GenBank/DDBJ whole genome shotgun (WGS) entry which is preliminary data.</text>
</comment>
<feature type="transmembrane region" description="Helical" evidence="1">
    <location>
        <begin position="66"/>
        <end position="84"/>
    </location>
</feature>
<sequence>MLLGVLFVLGIVNFAVHKAVLESDHPLLDTLPRPFTANGGRLSLAVEFLVLLASMMLSAHGWPAAAWGYALYSALNAITGWLLLDDRV</sequence>
<keyword evidence="3" id="KW-1185">Reference proteome</keyword>